<dbReference type="GO" id="GO:0042602">
    <property type="term" value="F:riboflavin reductase (NADPH) activity"/>
    <property type="evidence" value="ECO:0007669"/>
    <property type="project" value="TreeGrafter"/>
</dbReference>
<dbReference type="Proteomes" id="UP000052982">
    <property type="component" value="Unassembled WGS sequence"/>
</dbReference>
<feature type="domain" description="Flavin reductase like" evidence="2">
    <location>
        <begin position="21"/>
        <end position="168"/>
    </location>
</feature>
<dbReference type="Pfam" id="PF01613">
    <property type="entry name" value="Flavin_Reduct"/>
    <property type="match status" value="1"/>
</dbReference>
<dbReference type="STRING" id="1943.AQJ64_37375"/>
<dbReference type="AlphaFoldDB" id="A0A124I175"/>
<keyword evidence="1" id="KW-0560">Oxidoreductase</keyword>
<dbReference type="InterPro" id="IPR012349">
    <property type="entry name" value="Split_barrel_FMN-bd"/>
</dbReference>
<dbReference type="SMART" id="SM00903">
    <property type="entry name" value="Flavin_Reduct"/>
    <property type="match status" value="1"/>
</dbReference>
<proteinExistence type="predicted"/>
<gene>
    <name evidence="3" type="ORF">AQJ64_37375</name>
</gene>
<reference evidence="3 4" key="1">
    <citation type="submission" date="2015-10" db="EMBL/GenBank/DDBJ databases">
        <title>Draft genome sequence of Streptomyces griseoruber DSM 40281, type strain for the species Streptomyces griseoruber.</title>
        <authorList>
            <person name="Ruckert C."/>
            <person name="Winkler A."/>
            <person name="Kalinowski J."/>
            <person name="Kampfer P."/>
            <person name="Glaeser S."/>
        </authorList>
    </citation>
    <scope>NUCLEOTIDE SEQUENCE [LARGE SCALE GENOMIC DNA]</scope>
    <source>
        <strain evidence="3 4">DSM 40281</strain>
    </source>
</reference>
<dbReference type="RefSeq" id="WP_055634628.1">
    <property type="nucleotide sequence ID" value="NZ_JBIRTR010000016.1"/>
</dbReference>
<name>A0A124I175_9ACTN</name>
<evidence type="ECO:0000313" key="4">
    <source>
        <dbReference type="Proteomes" id="UP000052982"/>
    </source>
</evidence>
<dbReference type="PANTHER" id="PTHR30466:SF1">
    <property type="entry name" value="FMN REDUCTASE (NADH) RUTF"/>
    <property type="match status" value="1"/>
</dbReference>
<dbReference type="OrthoDB" id="9792858at2"/>
<dbReference type="InterPro" id="IPR050268">
    <property type="entry name" value="NADH-dep_flavin_reductase"/>
</dbReference>
<organism evidence="3 4">
    <name type="scientific">Streptomyces griseoruber</name>
    <dbReference type="NCBI Taxonomy" id="1943"/>
    <lineage>
        <taxon>Bacteria</taxon>
        <taxon>Bacillati</taxon>
        <taxon>Actinomycetota</taxon>
        <taxon>Actinomycetes</taxon>
        <taxon>Kitasatosporales</taxon>
        <taxon>Streptomycetaceae</taxon>
        <taxon>Streptomyces</taxon>
    </lineage>
</organism>
<evidence type="ECO:0000259" key="2">
    <source>
        <dbReference type="SMART" id="SM00903"/>
    </source>
</evidence>
<dbReference type="InterPro" id="IPR002563">
    <property type="entry name" value="Flavin_Rdtase-like_dom"/>
</dbReference>
<sequence length="175" mass="18513">MTRPVEATVESAQADDFRSLMSGFPTGVVVVTTFDLEGRPRGMTCSSLCSVALDPPTLLVCMRQGSATLRALEQRGSFAVNLLHGGGRPVAELFASGSPDRFDRVLWQAGLAAAGPHLPDAARTVADCEVTGTKAVGDHTVVFGEVLEVTTHQAAAAPLMYGLRRYSTWPQGIPD</sequence>
<comment type="caution">
    <text evidence="3">The sequence shown here is derived from an EMBL/GenBank/DDBJ whole genome shotgun (WGS) entry which is preliminary data.</text>
</comment>
<keyword evidence="4" id="KW-1185">Reference proteome</keyword>
<dbReference type="PANTHER" id="PTHR30466">
    <property type="entry name" value="FLAVIN REDUCTASE"/>
    <property type="match status" value="1"/>
</dbReference>
<dbReference type="GO" id="GO:0010181">
    <property type="term" value="F:FMN binding"/>
    <property type="evidence" value="ECO:0007669"/>
    <property type="project" value="InterPro"/>
</dbReference>
<dbReference type="SUPFAM" id="SSF50475">
    <property type="entry name" value="FMN-binding split barrel"/>
    <property type="match status" value="1"/>
</dbReference>
<evidence type="ECO:0000313" key="3">
    <source>
        <dbReference type="EMBL" id="KUN76635.1"/>
    </source>
</evidence>
<protein>
    <submittedName>
        <fullName evidence="3">Oxidase</fullName>
    </submittedName>
</protein>
<dbReference type="EMBL" id="LMWW01000065">
    <property type="protein sequence ID" value="KUN76635.1"/>
    <property type="molecule type" value="Genomic_DNA"/>
</dbReference>
<evidence type="ECO:0000256" key="1">
    <source>
        <dbReference type="ARBA" id="ARBA00023002"/>
    </source>
</evidence>
<dbReference type="Gene3D" id="2.30.110.10">
    <property type="entry name" value="Electron Transport, Fmn-binding Protein, Chain A"/>
    <property type="match status" value="1"/>
</dbReference>
<accession>A0A124I175</accession>